<name>A0ABT0SJG9_9GAMM</name>
<organism evidence="2 3">
    <name type="scientific">Stenotrophomonas mori</name>
    <dbReference type="NCBI Taxonomy" id="2871096"/>
    <lineage>
        <taxon>Bacteria</taxon>
        <taxon>Pseudomonadati</taxon>
        <taxon>Pseudomonadota</taxon>
        <taxon>Gammaproteobacteria</taxon>
        <taxon>Lysobacterales</taxon>
        <taxon>Lysobacteraceae</taxon>
        <taxon>Stenotrophomonas</taxon>
    </lineage>
</organism>
<dbReference type="RefSeq" id="WP_250064496.1">
    <property type="nucleotide sequence ID" value="NZ_JAIKTS010000003.1"/>
</dbReference>
<sequence length="292" mass="32599">MNQSISTVADHRRGKRVADGQCGVTIHLLGECRITGTTGQRLRLAYRKGWALLAYLAVERSRTHRRGTVAAMLWPDLPQAAALTNLRQVLADLNRTLTAATGRRLLVVDRDTLRLCPAASQGVFDIDRLEAGPPACTGQAWLEDAGELLDGIALEECEAFCEWLPGARMWAWQHLLRALDAARDQAEASGGLDAALRIARRQVALDPWDETRQRHLMRLHARLGEPDRALDCYRLLERGLARELALEPQAATRTLAQDIARRQARSTHAGRLRHRPLVLRRTVGAMQARRES</sequence>
<dbReference type="InterPro" id="IPR036388">
    <property type="entry name" value="WH-like_DNA-bd_sf"/>
</dbReference>
<dbReference type="Pfam" id="PF03704">
    <property type="entry name" value="BTAD"/>
    <property type="match status" value="1"/>
</dbReference>
<evidence type="ECO:0000313" key="2">
    <source>
        <dbReference type="EMBL" id="MCL7715145.1"/>
    </source>
</evidence>
<dbReference type="SUPFAM" id="SSF46894">
    <property type="entry name" value="C-terminal effector domain of the bipartite response regulators"/>
    <property type="match status" value="1"/>
</dbReference>
<protein>
    <recommendedName>
        <fullName evidence="1">Bacterial transcriptional activator domain-containing protein</fullName>
    </recommendedName>
</protein>
<dbReference type="InterPro" id="IPR016032">
    <property type="entry name" value="Sig_transdc_resp-reg_C-effctor"/>
</dbReference>
<comment type="caution">
    <text evidence="2">The sequence shown here is derived from an EMBL/GenBank/DDBJ whole genome shotgun (WGS) entry which is preliminary data.</text>
</comment>
<dbReference type="SUPFAM" id="SSF48452">
    <property type="entry name" value="TPR-like"/>
    <property type="match status" value="1"/>
</dbReference>
<dbReference type="PANTHER" id="PTHR35807">
    <property type="entry name" value="TRANSCRIPTIONAL REGULATOR REDD-RELATED"/>
    <property type="match status" value="1"/>
</dbReference>
<dbReference type="SMART" id="SM01043">
    <property type="entry name" value="BTAD"/>
    <property type="match status" value="1"/>
</dbReference>
<reference evidence="2 3" key="1">
    <citation type="submission" date="2021-08" db="EMBL/GenBank/DDBJ databases">
        <title>Novel members of of the genus Stenotrophomonas from differernt environment.</title>
        <authorList>
            <person name="Deng Y."/>
        </authorList>
    </citation>
    <scope>NUCLEOTIDE SEQUENCE [LARGE SCALE GENOMIC DNA]</scope>
    <source>
        <strain evidence="2 3">CPCC 101365</strain>
    </source>
</reference>
<gene>
    <name evidence="2" type="ORF">K5L01_10855</name>
</gene>
<dbReference type="InterPro" id="IPR011990">
    <property type="entry name" value="TPR-like_helical_dom_sf"/>
</dbReference>
<evidence type="ECO:0000259" key="1">
    <source>
        <dbReference type="SMART" id="SM01043"/>
    </source>
</evidence>
<dbReference type="Gene3D" id="1.10.10.10">
    <property type="entry name" value="Winged helix-like DNA-binding domain superfamily/Winged helix DNA-binding domain"/>
    <property type="match status" value="1"/>
</dbReference>
<dbReference type="Proteomes" id="UP001431235">
    <property type="component" value="Unassembled WGS sequence"/>
</dbReference>
<evidence type="ECO:0000313" key="3">
    <source>
        <dbReference type="Proteomes" id="UP001431235"/>
    </source>
</evidence>
<dbReference type="InterPro" id="IPR051677">
    <property type="entry name" value="AfsR-DnrI-RedD_regulator"/>
</dbReference>
<accession>A0ABT0SJG9</accession>
<dbReference type="EMBL" id="JAIKTS010000003">
    <property type="protein sequence ID" value="MCL7715145.1"/>
    <property type="molecule type" value="Genomic_DNA"/>
</dbReference>
<proteinExistence type="predicted"/>
<dbReference type="InterPro" id="IPR005158">
    <property type="entry name" value="BTAD"/>
</dbReference>
<dbReference type="Gene3D" id="1.25.40.10">
    <property type="entry name" value="Tetratricopeptide repeat domain"/>
    <property type="match status" value="1"/>
</dbReference>
<feature type="domain" description="Bacterial transcriptional activator" evidence="1">
    <location>
        <begin position="124"/>
        <end position="260"/>
    </location>
</feature>
<keyword evidence="3" id="KW-1185">Reference proteome</keyword>